<feature type="compositionally biased region" description="Pro residues" evidence="1">
    <location>
        <begin position="458"/>
        <end position="469"/>
    </location>
</feature>
<evidence type="ECO:0000256" key="1">
    <source>
        <dbReference type="SAM" id="MobiDB-lite"/>
    </source>
</evidence>
<comment type="caution">
    <text evidence="2">The sequence shown here is derived from an EMBL/GenBank/DDBJ whole genome shotgun (WGS) entry which is preliminary data.</text>
</comment>
<feature type="region of interest" description="Disordered" evidence="1">
    <location>
        <begin position="392"/>
        <end position="426"/>
    </location>
</feature>
<dbReference type="EMBL" id="JAADJZ010000030">
    <property type="protein sequence ID" value="KAF2865982.1"/>
    <property type="molecule type" value="Genomic_DNA"/>
</dbReference>
<evidence type="ECO:0000313" key="2">
    <source>
        <dbReference type="EMBL" id="KAF2865982.1"/>
    </source>
</evidence>
<evidence type="ECO:0000313" key="3">
    <source>
        <dbReference type="Proteomes" id="UP000481861"/>
    </source>
</evidence>
<proteinExistence type="predicted"/>
<sequence length="481" mass="53287">MRHTNSMSASISKRPRKTPTPFEQGINPPNTKRAKVANRQGKQPTQDPTESPAPAQRRPLGEISGNTRSQPSAAAKSGLFIPEYDDDEPLSEPPSDPAPEFELAEDIEEGAEYEVAEIAGATETASQVLLSQAGLTQAFEPGDHSSVSPYEGSVDVNVDVRWRALFGDLDKNSIPEANDSELNRPLLWVSCARLWRWANRVVEDLAPRRVSIRSICATVYPARQNKRDRAVKVIRRDDTTSFERVKVLAEEIFKATGYKTHIDFDLVLTEDTPPGGASQRTQPRVGAAVRIRPQIATQIQEEGLDQAIQAEVAGDSPVVGIRDRWQCQNASCWNRGYVCWVPQSDVERFENHYPANGHIIAMWARECQNGQSTTQAPSDIIRLALLKYKDDRASENRRNRTSSRSMRTGSVAGSNNSSGERGSERESLEALQRKVLEAQLRDLAAKFASQFLYAPAPQVFPAPQPPVNPNVPVRDRILSSS</sequence>
<keyword evidence="3" id="KW-1185">Reference proteome</keyword>
<reference evidence="2 3" key="1">
    <citation type="submission" date="2020-01" db="EMBL/GenBank/DDBJ databases">
        <authorList>
            <consortium name="DOE Joint Genome Institute"/>
            <person name="Haridas S."/>
            <person name="Albert R."/>
            <person name="Binder M."/>
            <person name="Bloem J."/>
            <person name="Labutti K."/>
            <person name="Salamov A."/>
            <person name="Andreopoulos B."/>
            <person name="Baker S.E."/>
            <person name="Barry K."/>
            <person name="Bills G."/>
            <person name="Bluhm B.H."/>
            <person name="Cannon C."/>
            <person name="Castanera R."/>
            <person name="Culley D.E."/>
            <person name="Daum C."/>
            <person name="Ezra D."/>
            <person name="Gonzalez J.B."/>
            <person name="Henrissat B."/>
            <person name="Kuo A."/>
            <person name="Liang C."/>
            <person name="Lipzen A."/>
            <person name="Lutzoni F."/>
            <person name="Magnuson J."/>
            <person name="Mondo S."/>
            <person name="Nolan M."/>
            <person name="Ohm R."/>
            <person name="Pangilinan J."/>
            <person name="Park H.-J.H."/>
            <person name="Ramirez L."/>
            <person name="Alfaro M."/>
            <person name="Sun H."/>
            <person name="Tritt A."/>
            <person name="Yoshinaga Y."/>
            <person name="Zwiers L.-H.L."/>
            <person name="Turgeon B.G."/>
            <person name="Goodwin S.B."/>
            <person name="Spatafora J.W."/>
            <person name="Crous P.W."/>
            <person name="Grigoriev I.V."/>
        </authorList>
    </citation>
    <scope>NUCLEOTIDE SEQUENCE [LARGE SCALE GENOMIC DNA]</scope>
    <source>
        <strain evidence="2 3">CBS 611.86</strain>
    </source>
</reference>
<protein>
    <submittedName>
        <fullName evidence="2">Uncharacterized protein</fullName>
    </submittedName>
</protein>
<organism evidence="2 3">
    <name type="scientific">Massariosphaeria phaeospora</name>
    <dbReference type="NCBI Taxonomy" id="100035"/>
    <lineage>
        <taxon>Eukaryota</taxon>
        <taxon>Fungi</taxon>
        <taxon>Dikarya</taxon>
        <taxon>Ascomycota</taxon>
        <taxon>Pezizomycotina</taxon>
        <taxon>Dothideomycetes</taxon>
        <taxon>Pleosporomycetidae</taxon>
        <taxon>Pleosporales</taxon>
        <taxon>Pleosporales incertae sedis</taxon>
        <taxon>Massariosphaeria</taxon>
    </lineage>
</organism>
<dbReference type="Proteomes" id="UP000481861">
    <property type="component" value="Unassembled WGS sequence"/>
</dbReference>
<feature type="region of interest" description="Disordered" evidence="1">
    <location>
        <begin position="458"/>
        <end position="481"/>
    </location>
</feature>
<name>A0A7C8M7R9_9PLEO</name>
<gene>
    <name evidence="2" type="ORF">BDV95DRAFT_244358</name>
</gene>
<feature type="compositionally biased region" description="Low complexity" evidence="1">
    <location>
        <begin position="402"/>
        <end position="420"/>
    </location>
</feature>
<feature type="compositionally biased region" description="Polar residues" evidence="1">
    <location>
        <begin position="1"/>
        <end position="11"/>
    </location>
</feature>
<feature type="region of interest" description="Disordered" evidence="1">
    <location>
        <begin position="1"/>
        <end position="77"/>
    </location>
</feature>
<dbReference type="AlphaFoldDB" id="A0A7C8M7R9"/>
<accession>A0A7C8M7R9</accession>
<feature type="compositionally biased region" description="Polar residues" evidence="1">
    <location>
        <begin position="40"/>
        <end position="49"/>
    </location>
</feature>